<reference evidence="3" key="1">
    <citation type="submission" date="2017-02" db="UniProtKB">
        <authorList>
            <consortium name="WormBaseParasite"/>
        </authorList>
    </citation>
    <scope>IDENTIFICATION</scope>
</reference>
<proteinExistence type="predicted"/>
<dbReference type="WBParaSite" id="EVEC_0001109101-mRNA-1">
    <property type="protein sequence ID" value="EVEC_0001109101-mRNA-1"/>
    <property type="gene ID" value="EVEC_0001109101"/>
</dbReference>
<keyword evidence="2" id="KW-1185">Reference proteome</keyword>
<evidence type="ECO:0000313" key="2">
    <source>
        <dbReference type="Proteomes" id="UP000274131"/>
    </source>
</evidence>
<sequence length="274" mass="31640">MISAFDNRLVVAPAEGKDLWLLHDGVLLYLMASANLVPAKLTLALQNCFDAKILRVDEINKRLFLRPLDLENEFKTLSNRLENCELIAFYAIDTGEEFFLGKDRFLNDELEQGSPLRLSRRVKKLYPPFIVSHLYVKDDNFSKFIEVFCSVRKVLSDIRPISFSKADYSGKEVLKMVESTIVFQHFKRPDKPLMIDSTCLKSAACIVRVKRLKNGHFQAVIAEAIPKKDSCFAHLVDYGRRVKCDLDQLFDWRDQLTNIQILFIVHDETLCFID</sequence>
<evidence type="ECO:0000313" key="3">
    <source>
        <dbReference type="WBParaSite" id="EVEC_0001109101-mRNA-1"/>
    </source>
</evidence>
<dbReference type="AlphaFoldDB" id="A0A0N4VJS0"/>
<dbReference type="OrthoDB" id="5862676at2759"/>
<reference evidence="1 2" key="2">
    <citation type="submission" date="2018-10" db="EMBL/GenBank/DDBJ databases">
        <authorList>
            <consortium name="Pathogen Informatics"/>
        </authorList>
    </citation>
    <scope>NUCLEOTIDE SEQUENCE [LARGE SCALE GENOMIC DNA]</scope>
</reference>
<organism evidence="3">
    <name type="scientific">Enterobius vermicularis</name>
    <name type="common">Human pinworm</name>
    <dbReference type="NCBI Taxonomy" id="51028"/>
    <lineage>
        <taxon>Eukaryota</taxon>
        <taxon>Metazoa</taxon>
        <taxon>Ecdysozoa</taxon>
        <taxon>Nematoda</taxon>
        <taxon>Chromadorea</taxon>
        <taxon>Rhabditida</taxon>
        <taxon>Spirurina</taxon>
        <taxon>Oxyuridomorpha</taxon>
        <taxon>Oxyuroidea</taxon>
        <taxon>Oxyuridae</taxon>
        <taxon>Enterobius</taxon>
    </lineage>
</organism>
<dbReference type="EMBL" id="UXUI01010830">
    <property type="protein sequence ID" value="VDD95665.1"/>
    <property type="molecule type" value="Genomic_DNA"/>
</dbReference>
<protein>
    <submittedName>
        <fullName evidence="3">Tudor domain-containing protein</fullName>
    </submittedName>
</protein>
<accession>A0A0N4VJS0</accession>
<evidence type="ECO:0000313" key="1">
    <source>
        <dbReference type="EMBL" id="VDD95665.1"/>
    </source>
</evidence>
<dbReference type="Proteomes" id="UP000274131">
    <property type="component" value="Unassembled WGS sequence"/>
</dbReference>
<gene>
    <name evidence="1" type="ORF">EVEC_LOCUS10416</name>
</gene>
<name>A0A0N4VJS0_ENTVE</name>